<evidence type="ECO:0000313" key="1">
    <source>
        <dbReference type="EMBL" id="QJA58995.1"/>
    </source>
</evidence>
<gene>
    <name evidence="2" type="ORF">MM415A01231_0012</name>
    <name evidence="1" type="ORF">MM415B01376_0008</name>
</gene>
<dbReference type="EMBL" id="MT141350">
    <property type="protein sequence ID" value="QJA58995.1"/>
    <property type="molecule type" value="Genomic_DNA"/>
</dbReference>
<organism evidence="2">
    <name type="scientific">viral metagenome</name>
    <dbReference type="NCBI Taxonomy" id="1070528"/>
    <lineage>
        <taxon>unclassified sequences</taxon>
        <taxon>metagenomes</taxon>
        <taxon>organismal metagenomes</taxon>
    </lineage>
</organism>
<dbReference type="InterPro" id="IPR010667">
    <property type="entry name" value="Phage_T4_Gp19"/>
</dbReference>
<dbReference type="GO" id="GO:0005198">
    <property type="term" value="F:structural molecule activity"/>
    <property type="evidence" value="ECO:0007669"/>
    <property type="project" value="InterPro"/>
</dbReference>
<accession>A0A6M3K7J8</accession>
<dbReference type="AlphaFoldDB" id="A0A6M3K7J8"/>
<sequence length="174" mass="19732">MGFNLDDFKANFQGGAKSYLFYCKPNLPDGITTERSTYLVMTTNLPGRQFEASIASWQGIDFKTAGKQTYADWDVNFRVDKNADIRWAFEKWCDTIHNIKTNRRTLPAAYMRNQIVQLLDHAGIPILTYTLVDAWPMTVAQIELDYAGTDTAMFTVTFSYQYYTLEKGATSAGG</sequence>
<evidence type="ECO:0000313" key="2">
    <source>
        <dbReference type="EMBL" id="QJA77743.1"/>
    </source>
</evidence>
<reference evidence="2" key="1">
    <citation type="submission" date="2020-03" db="EMBL/GenBank/DDBJ databases">
        <title>The deep terrestrial virosphere.</title>
        <authorList>
            <person name="Holmfeldt K."/>
            <person name="Nilsson E."/>
            <person name="Simone D."/>
            <person name="Lopez-Fernandez M."/>
            <person name="Wu X."/>
            <person name="de Brujin I."/>
            <person name="Lundin D."/>
            <person name="Andersson A."/>
            <person name="Bertilsson S."/>
            <person name="Dopson M."/>
        </authorList>
    </citation>
    <scope>NUCLEOTIDE SEQUENCE</scope>
    <source>
        <strain evidence="2">MM415A01231</strain>
        <strain evidence="1">MM415B01376</strain>
    </source>
</reference>
<proteinExistence type="predicted"/>
<dbReference type="EMBL" id="MT142299">
    <property type="protein sequence ID" value="QJA77743.1"/>
    <property type="molecule type" value="Genomic_DNA"/>
</dbReference>
<protein>
    <submittedName>
        <fullName evidence="2">Putative tail tube protein</fullName>
    </submittedName>
</protein>
<dbReference type="Pfam" id="PF06841">
    <property type="entry name" value="Phage_T4_gp19"/>
    <property type="match status" value="1"/>
</dbReference>
<name>A0A6M3K7J8_9ZZZZ</name>